<dbReference type="Proteomes" id="UP001179952">
    <property type="component" value="Unassembled WGS sequence"/>
</dbReference>
<dbReference type="InterPro" id="IPR000679">
    <property type="entry name" value="Znf_GATA"/>
</dbReference>
<evidence type="ECO:0000313" key="4">
    <source>
        <dbReference type="Proteomes" id="UP001179952"/>
    </source>
</evidence>
<keyword evidence="4" id="KW-1185">Reference proteome</keyword>
<dbReference type="GO" id="GO:0006355">
    <property type="term" value="P:regulation of DNA-templated transcription"/>
    <property type="evidence" value="ECO:0007669"/>
    <property type="project" value="InterPro"/>
</dbReference>
<evidence type="ECO:0000256" key="1">
    <source>
        <dbReference type="SAM" id="MobiDB-lite"/>
    </source>
</evidence>
<feature type="region of interest" description="Disordered" evidence="1">
    <location>
        <begin position="1"/>
        <end position="20"/>
    </location>
</feature>
<dbReference type="SMART" id="SM00401">
    <property type="entry name" value="ZnF_GATA"/>
    <property type="match status" value="1"/>
</dbReference>
<dbReference type="PANTHER" id="PTHR46855">
    <property type="entry name" value="OSJNBB0038F03.10 PROTEIN"/>
    <property type="match status" value="1"/>
</dbReference>
<proteinExistence type="predicted"/>
<dbReference type="InterPro" id="IPR013088">
    <property type="entry name" value="Znf_NHR/GATA"/>
</dbReference>
<organism evidence="3 4">
    <name type="scientific">Acorus gramineus</name>
    <name type="common">Dwarf sweet flag</name>
    <dbReference type="NCBI Taxonomy" id="55184"/>
    <lineage>
        <taxon>Eukaryota</taxon>
        <taxon>Viridiplantae</taxon>
        <taxon>Streptophyta</taxon>
        <taxon>Embryophyta</taxon>
        <taxon>Tracheophyta</taxon>
        <taxon>Spermatophyta</taxon>
        <taxon>Magnoliopsida</taxon>
        <taxon>Liliopsida</taxon>
        <taxon>Acoraceae</taxon>
        <taxon>Acorus</taxon>
    </lineage>
</organism>
<dbReference type="AlphaFoldDB" id="A0AAV9BW50"/>
<dbReference type="EMBL" id="JAUJYN010000001">
    <property type="protein sequence ID" value="KAK1280607.1"/>
    <property type="molecule type" value="Genomic_DNA"/>
</dbReference>
<name>A0AAV9BW50_ACOGR</name>
<dbReference type="PANTHER" id="PTHR46855:SF1">
    <property type="entry name" value="GATA TRANSCRIPTION FACTOR 26"/>
    <property type="match status" value="1"/>
</dbReference>
<evidence type="ECO:0000313" key="3">
    <source>
        <dbReference type="EMBL" id="KAK1280607.1"/>
    </source>
</evidence>
<feature type="domain" description="GATA-type" evidence="2">
    <location>
        <begin position="3"/>
        <end position="50"/>
    </location>
</feature>
<gene>
    <name evidence="3" type="ORF">QJS04_geneDACA020668</name>
</gene>
<comment type="caution">
    <text evidence="3">The sequence shown here is derived from an EMBL/GenBank/DDBJ whole genome shotgun (WGS) entry which is preliminary data.</text>
</comment>
<dbReference type="GO" id="GO:0043565">
    <property type="term" value="F:sequence-specific DNA binding"/>
    <property type="evidence" value="ECO:0007669"/>
    <property type="project" value="InterPro"/>
</dbReference>
<dbReference type="InterPro" id="IPR044589">
    <property type="entry name" value="GATA26/27"/>
</dbReference>
<dbReference type="GO" id="GO:0008270">
    <property type="term" value="F:zinc ion binding"/>
    <property type="evidence" value="ECO:0007669"/>
    <property type="project" value="InterPro"/>
</dbReference>
<reference evidence="3" key="1">
    <citation type="journal article" date="2023" name="Nat. Commun.">
        <title>Diploid and tetraploid genomes of Acorus and the evolution of monocots.</title>
        <authorList>
            <person name="Ma L."/>
            <person name="Liu K.W."/>
            <person name="Li Z."/>
            <person name="Hsiao Y.Y."/>
            <person name="Qi Y."/>
            <person name="Fu T."/>
            <person name="Tang G.D."/>
            <person name="Zhang D."/>
            <person name="Sun W.H."/>
            <person name="Liu D.K."/>
            <person name="Li Y."/>
            <person name="Chen G.Z."/>
            <person name="Liu X.D."/>
            <person name="Liao X.Y."/>
            <person name="Jiang Y.T."/>
            <person name="Yu X."/>
            <person name="Hao Y."/>
            <person name="Huang J."/>
            <person name="Zhao X.W."/>
            <person name="Ke S."/>
            <person name="Chen Y.Y."/>
            <person name="Wu W.L."/>
            <person name="Hsu J.L."/>
            <person name="Lin Y.F."/>
            <person name="Huang M.D."/>
            <person name="Li C.Y."/>
            <person name="Huang L."/>
            <person name="Wang Z.W."/>
            <person name="Zhao X."/>
            <person name="Zhong W.Y."/>
            <person name="Peng D.H."/>
            <person name="Ahmad S."/>
            <person name="Lan S."/>
            <person name="Zhang J.S."/>
            <person name="Tsai W.C."/>
            <person name="Van de Peer Y."/>
            <person name="Liu Z.J."/>
        </authorList>
    </citation>
    <scope>NUCLEOTIDE SEQUENCE</scope>
    <source>
        <strain evidence="3">SCP</strain>
    </source>
</reference>
<feature type="compositionally biased region" description="Low complexity" evidence="1">
    <location>
        <begin position="81"/>
        <end position="94"/>
    </location>
</feature>
<sequence>MLKCINDTATPQWRKGPPEKPVLCNACGSRWRTKGTLADYMPIQPRTNAPVASKDCNNHKEDKLPSQTRTLSASIRKPNASDDTSSELSSGLETSDSDCADQLSSSDESDTAGPSPSSFWNTIPSRKRTIKFCQSHQRPPHIEELVKNLCQILKEQGVSHLSEASNEVLLLEREDSSDSIEIGLGCYLIKKQDLSPKENSETSPLQVEALKSENIIMDLPSCLPGNAGSRRSLPYKRPPDLLYSQGSKEGPVSTPGHQFNSKRLNLSISMQGYTLIKFTPKCIQLVVHKLFESNS</sequence>
<reference evidence="3" key="2">
    <citation type="submission" date="2023-06" db="EMBL/GenBank/DDBJ databases">
        <authorList>
            <person name="Ma L."/>
            <person name="Liu K.-W."/>
            <person name="Li Z."/>
            <person name="Hsiao Y.-Y."/>
            <person name="Qi Y."/>
            <person name="Fu T."/>
            <person name="Tang G."/>
            <person name="Zhang D."/>
            <person name="Sun W.-H."/>
            <person name="Liu D.-K."/>
            <person name="Li Y."/>
            <person name="Chen G.-Z."/>
            <person name="Liu X.-D."/>
            <person name="Liao X.-Y."/>
            <person name="Jiang Y.-T."/>
            <person name="Yu X."/>
            <person name="Hao Y."/>
            <person name="Huang J."/>
            <person name="Zhao X.-W."/>
            <person name="Ke S."/>
            <person name="Chen Y.-Y."/>
            <person name="Wu W.-L."/>
            <person name="Hsu J.-L."/>
            <person name="Lin Y.-F."/>
            <person name="Huang M.-D."/>
            <person name="Li C.-Y."/>
            <person name="Huang L."/>
            <person name="Wang Z.-W."/>
            <person name="Zhao X."/>
            <person name="Zhong W.-Y."/>
            <person name="Peng D.-H."/>
            <person name="Ahmad S."/>
            <person name="Lan S."/>
            <person name="Zhang J.-S."/>
            <person name="Tsai W.-C."/>
            <person name="Van De Peer Y."/>
            <person name="Liu Z.-J."/>
        </authorList>
    </citation>
    <scope>NUCLEOTIDE SEQUENCE</scope>
    <source>
        <strain evidence="3">SCP</strain>
        <tissue evidence="3">Leaves</tissue>
    </source>
</reference>
<dbReference type="SUPFAM" id="SSF57716">
    <property type="entry name" value="Glucocorticoid receptor-like (DNA-binding domain)"/>
    <property type="match status" value="1"/>
</dbReference>
<evidence type="ECO:0000259" key="2">
    <source>
        <dbReference type="SMART" id="SM00401"/>
    </source>
</evidence>
<feature type="region of interest" description="Disordered" evidence="1">
    <location>
        <begin position="38"/>
        <end position="122"/>
    </location>
</feature>
<protein>
    <submittedName>
        <fullName evidence="3">GATA transcription factor 26</fullName>
    </submittedName>
</protein>
<dbReference type="CDD" id="cd00202">
    <property type="entry name" value="ZnF_GATA"/>
    <property type="match status" value="1"/>
</dbReference>
<dbReference type="Pfam" id="PF00320">
    <property type="entry name" value="GATA"/>
    <property type="match status" value="1"/>
</dbReference>
<accession>A0AAV9BW50</accession>
<feature type="region of interest" description="Disordered" evidence="1">
    <location>
        <begin position="228"/>
        <end position="258"/>
    </location>
</feature>
<feature type="compositionally biased region" description="Polar residues" evidence="1">
    <location>
        <begin position="102"/>
        <end position="122"/>
    </location>
</feature>
<dbReference type="Gene3D" id="3.30.50.10">
    <property type="entry name" value="Erythroid Transcription Factor GATA-1, subunit A"/>
    <property type="match status" value="1"/>
</dbReference>